<evidence type="ECO:0000256" key="6">
    <source>
        <dbReference type="ARBA" id="ARBA00022723"/>
    </source>
</evidence>
<keyword evidence="8" id="KW-0862">Zinc</keyword>
<dbReference type="GO" id="GO:0009360">
    <property type="term" value="C:DNA polymerase III complex"/>
    <property type="evidence" value="ECO:0007669"/>
    <property type="project" value="InterPro"/>
</dbReference>
<evidence type="ECO:0000256" key="11">
    <source>
        <dbReference type="ARBA" id="ARBA00049244"/>
    </source>
</evidence>
<keyword evidence="4" id="KW-0548">Nucleotidyltransferase</keyword>
<dbReference type="Pfam" id="PF13177">
    <property type="entry name" value="DNA_pol3_delta2"/>
    <property type="match status" value="1"/>
</dbReference>
<dbReference type="GO" id="GO:0005524">
    <property type="term" value="F:ATP binding"/>
    <property type="evidence" value="ECO:0007669"/>
    <property type="project" value="UniProtKB-KW"/>
</dbReference>
<dbReference type="EMBL" id="PIUK01000041">
    <property type="protein sequence ID" value="MBY6275802.1"/>
    <property type="molecule type" value="Genomic_DNA"/>
</dbReference>
<keyword evidence="5" id="KW-0235">DNA replication</keyword>
<evidence type="ECO:0000256" key="4">
    <source>
        <dbReference type="ARBA" id="ARBA00022695"/>
    </source>
</evidence>
<evidence type="ECO:0000256" key="2">
    <source>
        <dbReference type="ARBA" id="ARBA00012417"/>
    </source>
</evidence>
<dbReference type="Gene3D" id="1.10.8.60">
    <property type="match status" value="1"/>
</dbReference>
<keyword evidence="7" id="KW-0547">Nucleotide-binding</keyword>
<dbReference type="SUPFAM" id="SSF52540">
    <property type="entry name" value="P-loop containing nucleoside triphosphate hydrolases"/>
    <property type="match status" value="1"/>
</dbReference>
<organism evidence="14 15">
    <name type="scientific">Symbiobacterium thermophilum</name>
    <dbReference type="NCBI Taxonomy" id="2734"/>
    <lineage>
        <taxon>Bacteria</taxon>
        <taxon>Bacillati</taxon>
        <taxon>Bacillota</taxon>
        <taxon>Clostridia</taxon>
        <taxon>Eubacteriales</taxon>
        <taxon>Symbiobacteriaceae</taxon>
        <taxon>Symbiobacterium</taxon>
    </lineage>
</organism>
<gene>
    <name evidence="14" type="ORF">CWE10_06190</name>
</gene>
<evidence type="ECO:0000256" key="12">
    <source>
        <dbReference type="SAM" id="MobiDB-lite"/>
    </source>
</evidence>
<dbReference type="InterPro" id="IPR003593">
    <property type="entry name" value="AAA+_ATPase"/>
</dbReference>
<name>A0A953I2M8_SYMTR</name>
<feature type="compositionally biased region" description="Basic and acidic residues" evidence="12">
    <location>
        <begin position="554"/>
        <end position="565"/>
    </location>
</feature>
<feature type="compositionally biased region" description="Low complexity" evidence="12">
    <location>
        <begin position="419"/>
        <end position="429"/>
    </location>
</feature>
<keyword evidence="10" id="KW-0239">DNA-directed DNA polymerase</keyword>
<dbReference type="FunFam" id="3.40.50.300:FF:000014">
    <property type="entry name" value="DNA polymerase III subunit gamma/tau"/>
    <property type="match status" value="1"/>
</dbReference>
<evidence type="ECO:0000256" key="10">
    <source>
        <dbReference type="ARBA" id="ARBA00022932"/>
    </source>
</evidence>
<feature type="region of interest" description="Disordered" evidence="12">
    <location>
        <begin position="549"/>
        <end position="594"/>
    </location>
</feature>
<dbReference type="SMART" id="SM00382">
    <property type="entry name" value="AAA"/>
    <property type="match status" value="1"/>
</dbReference>
<comment type="caution">
    <text evidence="14">The sequence shown here is derived from an EMBL/GenBank/DDBJ whole genome shotgun (WGS) entry which is preliminary data.</text>
</comment>
<dbReference type="Proteomes" id="UP000732377">
    <property type="component" value="Unassembled WGS sequence"/>
</dbReference>
<evidence type="ECO:0000256" key="8">
    <source>
        <dbReference type="ARBA" id="ARBA00022833"/>
    </source>
</evidence>
<dbReference type="Pfam" id="PF12169">
    <property type="entry name" value="DNA_pol3_gamma3"/>
    <property type="match status" value="1"/>
</dbReference>
<accession>A0A953I2M8</accession>
<dbReference type="InterPro" id="IPR050238">
    <property type="entry name" value="DNA_Rep/Repair_Clamp_Loader"/>
</dbReference>
<evidence type="ECO:0000313" key="14">
    <source>
        <dbReference type="EMBL" id="MBY6275802.1"/>
    </source>
</evidence>
<evidence type="ECO:0000256" key="5">
    <source>
        <dbReference type="ARBA" id="ARBA00022705"/>
    </source>
</evidence>
<evidence type="ECO:0000256" key="9">
    <source>
        <dbReference type="ARBA" id="ARBA00022840"/>
    </source>
</evidence>
<evidence type="ECO:0000259" key="13">
    <source>
        <dbReference type="SMART" id="SM00382"/>
    </source>
</evidence>
<evidence type="ECO:0000256" key="7">
    <source>
        <dbReference type="ARBA" id="ARBA00022741"/>
    </source>
</evidence>
<dbReference type="InterPro" id="IPR012763">
    <property type="entry name" value="DNA_pol_III_sug/sutau_N"/>
</dbReference>
<dbReference type="InterPro" id="IPR027417">
    <property type="entry name" value="P-loop_NTPase"/>
</dbReference>
<dbReference type="InterPro" id="IPR045085">
    <property type="entry name" value="HLD_clamp_pol_III_gamma_tau"/>
</dbReference>
<dbReference type="SUPFAM" id="SSF48019">
    <property type="entry name" value="post-AAA+ oligomerization domain-like"/>
    <property type="match status" value="1"/>
</dbReference>
<keyword evidence="9" id="KW-0067">ATP-binding</keyword>
<comment type="catalytic activity">
    <reaction evidence="11">
        <text>DNA(n) + a 2'-deoxyribonucleoside 5'-triphosphate = DNA(n+1) + diphosphate</text>
        <dbReference type="Rhea" id="RHEA:22508"/>
        <dbReference type="Rhea" id="RHEA-COMP:17339"/>
        <dbReference type="Rhea" id="RHEA-COMP:17340"/>
        <dbReference type="ChEBI" id="CHEBI:33019"/>
        <dbReference type="ChEBI" id="CHEBI:61560"/>
        <dbReference type="ChEBI" id="CHEBI:173112"/>
        <dbReference type="EC" id="2.7.7.7"/>
    </reaction>
</comment>
<dbReference type="Pfam" id="PF22608">
    <property type="entry name" value="DNAX_ATPase_lid"/>
    <property type="match status" value="1"/>
</dbReference>
<dbReference type="GO" id="GO:0006261">
    <property type="term" value="P:DNA-templated DNA replication"/>
    <property type="evidence" value="ECO:0007669"/>
    <property type="project" value="TreeGrafter"/>
</dbReference>
<feature type="domain" description="AAA+ ATPase" evidence="13">
    <location>
        <begin position="61"/>
        <end position="202"/>
    </location>
</feature>
<comment type="similarity">
    <text evidence="1">Belongs to the DnaX/STICHEL family.</text>
</comment>
<dbReference type="Gene3D" id="3.40.50.300">
    <property type="entry name" value="P-loop containing nucleotide triphosphate hydrolases"/>
    <property type="match status" value="1"/>
</dbReference>
<dbReference type="NCBIfam" id="NF004046">
    <property type="entry name" value="PRK05563.1"/>
    <property type="match status" value="1"/>
</dbReference>
<dbReference type="EC" id="2.7.7.7" evidence="2"/>
<dbReference type="PANTHER" id="PTHR11669">
    <property type="entry name" value="REPLICATION FACTOR C / DNA POLYMERASE III GAMMA-TAU SUBUNIT"/>
    <property type="match status" value="1"/>
</dbReference>
<dbReference type="FunFam" id="1.10.8.60:FF:000013">
    <property type="entry name" value="DNA polymerase III subunit gamma/tau"/>
    <property type="match status" value="1"/>
</dbReference>
<dbReference type="PANTHER" id="PTHR11669:SF0">
    <property type="entry name" value="PROTEIN STICHEL-LIKE 2"/>
    <property type="match status" value="1"/>
</dbReference>
<reference evidence="14" key="1">
    <citation type="submission" date="2017-11" db="EMBL/GenBank/DDBJ databases">
        <title>Three new genomes from thermophilic consortium.</title>
        <authorList>
            <person name="Quaggio R."/>
            <person name="Amgarten D."/>
            <person name="Setubal J.C."/>
        </authorList>
    </citation>
    <scope>NUCLEOTIDE SEQUENCE</scope>
    <source>
        <strain evidence="14">ZCTH01-B2</strain>
    </source>
</reference>
<dbReference type="InterPro" id="IPR008921">
    <property type="entry name" value="DNA_pol3_clamp-load_cplx_C"/>
</dbReference>
<evidence type="ECO:0000256" key="3">
    <source>
        <dbReference type="ARBA" id="ARBA00022679"/>
    </source>
</evidence>
<sequence>MEKGNRGPRVELGKASPIPAGAISLAHLALYREYRPQRFGEVVGQEHITRTLRNAIVQGRLHHAYLLSGPRGTGKTTVARILAKAVNCLNPQDGEPCNECEACRRITSGEALDLIEIDAASNRGIDEIRDLRDKVNFAPVELKYKVYIIDEVHMLTEPAFNALLKTLEEPPAHVLFVLATTEKQKLPITILSRCQAFDYRRLSADEIVARLREVCGKQGLKASPEALAAIARHADGGMRDALSLLDQVMAYAAEGEITLDMTLAVLGTAPLDQFLALDGHLLRGDVGAALLWLDEMVRAGKDLRQLVRDYLAHLRDLLLVKLEAGAQVLGLPAEALEQMRARAEPFAERQLIRAIRLLGQAETELRLSPSPRLLVEVALIRLTGLFTGAAADEGEDDGTAAEAAAPSRRRRQEHGEVRPQGASQATAPGPAGPGDPGEPAGGQATTPSAPAPVGAGVDRVVEAWEQVLGLVRKARTSTYHLLSTTARIGGLRGNRLFLVANSQVFAQLLRRPEDKRIIEKALERAGLSGLQVEILAADEAQGKLAGLAPAAPGAEEKPAAERPDAAAEGDGPLMERLRSIFPPDLIHEEDEEGS</sequence>
<evidence type="ECO:0000313" key="15">
    <source>
        <dbReference type="Proteomes" id="UP000732377"/>
    </source>
</evidence>
<dbReference type="AlphaFoldDB" id="A0A953I2M8"/>
<dbReference type="CDD" id="cd00009">
    <property type="entry name" value="AAA"/>
    <property type="match status" value="1"/>
</dbReference>
<keyword evidence="3" id="KW-0808">Transferase</keyword>
<dbReference type="GO" id="GO:0046872">
    <property type="term" value="F:metal ion binding"/>
    <property type="evidence" value="ECO:0007669"/>
    <property type="project" value="UniProtKB-KW"/>
</dbReference>
<dbReference type="GO" id="GO:0003677">
    <property type="term" value="F:DNA binding"/>
    <property type="evidence" value="ECO:0007669"/>
    <property type="project" value="InterPro"/>
</dbReference>
<dbReference type="Gene3D" id="1.20.272.10">
    <property type="match status" value="1"/>
</dbReference>
<dbReference type="GO" id="GO:0003887">
    <property type="term" value="F:DNA-directed DNA polymerase activity"/>
    <property type="evidence" value="ECO:0007669"/>
    <property type="project" value="UniProtKB-KW"/>
</dbReference>
<protein>
    <recommendedName>
        <fullName evidence="2">DNA-directed DNA polymerase</fullName>
        <ecNumber evidence="2">2.7.7.7</ecNumber>
    </recommendedName>
</protein>
<keyword evidence="6" id="KW-0479">Metal-binding</keyword>
<dbReference type="NCBIfam" id="TIGR02397">
    <property type="entry name" value="dnaX_nterm"/>
    <property type="match status" value="1"/>
</dbReference>
<evidence type="ECO:0000256" key="1">
    <source>
        <dbReference type="ARBA" id="ARBA00006360"/>
    </source>
</evidence>
<proteinExistence type="inferred from homology"/>
<dbReference type="InterPro" id="IPR022754">
    <property type="entry name" value="DNA_pol_III_gamma-3"/>
</dbReference>
<dbReference type="CDD" id="cd18137">
    <property type="entry name" value="HLD_clamp_pol_III_gamma_tau"/>
    <property type="match status" value="1"/>
</dbReference>
<feature type="region of interest" description="Disordered" evidence="12">
    <location>
        <begin position="391"/>
        <end position="454"/>
    </location>
</feature>